<feature type="chain" id="PRO_5024443842" evidence="1">
    <location>
        <begin position="33"/>
        <end position="292"/>
    </location>
</feature>
<dbReference type="OrthoDB" id="3544312at2"/>
<dbReference type="AlphaFoldDB" id="A0A5S4FQS2"/>
<accession>A0A5S4FQS2</accession>
<keyword evidence="3" id="KW-1185">Reference proteome</keyword>
<protein>
    <submittedName>
        <fullName evidence="2">Uncharacterized protein</fullName>
    </submittedName>
</protein>
<sequence>MKSALGPVRFIGLLLALTLAATVLMPASPAAAAIPGRQRVTDTSPYNSSGNPKVATASCPSGKKVIGMGGYVTDGNGEVVLNELLPDSTSSKVRATAWADESGYGGNWSVTAIAMCADPLPGLQRVSAQSSVDSTDKEVVVTCPSGKKALGIGARLAGAEGQVFLDHLEPFAGTSGYLHASEDATGTSSDWSITLVAMCADPVPGLISPASWSSGDSTSPKSVEAICPAGKVAITAGGLVASGVGGHGRNLVMIDRLDLPAALDRGGAGAVEAGGGASFSWHVVSVPQCAAP</sequence>
<dbReference type="Proteomes" id="UP000306628">
    <property type="component" value="Unassembled WGS sequence"/>
</dbReference>
<proteinExistence type="predicted"/>
<reference evidence="2 3" key="1">
    <citation type="submission" date="2019-05" db="EMBL/GenBank/DDBJ databases">
        <title>Draft genome sequence of Nonomuraea zeae DSM 100528.</title>
        <authorList>
            <person name="Saricaoglu S."/>
            <person name="Isik K."/>
        </authorList>
    </citation>
    <scope>NUCLEOTIDE SEQUENCE [LARGE SCALE GENOMIC DNA]</scope>
    <source>
        <strain evidence="2 3">DSM 100528</strain>
    </source>
</reference>
<comment type="caution">
    <text evidence="2">The sequence shown here is derived from an EMBL/GenBank/DDBJ whole genome shotgun (WGS) entry which is preliminary data.</text>
</comment>
<name>A0A5S4FQS2_9ACTN</name>
<evidence type="ECO:0000256" key="1">
    <source>
        <dbReference type="SAM" id="SignalP"/>
    </source>
</evidence>
<dbReference type="RefSeq" id="WP_138696632.1">
    <property type="nucleotide sequence ID" value="NZ_JBHSAZ010000025.1"/>
</dbReference>
<gene>
    <name evidence="2" type="ORF">ETD85_48525</name>
</gene>
<organism evidence="2 3">
    <name type="scientific">Nonomuraea zeae</name>
    <dbReference type="NCBI Taxonomy" id="1642303"/>
    <lineage>
        <taxon>Bacteria</taxon>
        <taxon>Bacillati</taxon>
        <taxon>Actinomycetota</taxon>
        <taxon>Actinomycetes</taxon>
        <taxon>Streptosporangiales</taxon>
        <taxon>Streptosporangiaceae</taxon>
        <taxon>Nonomuraea</taxon>
    </lineage>
</organism>
<evidence type="ECO:0000313" key="2">
    <source>
        <dbReference type="EMBL" id="TMR23042.1"/>
    </source>
</evidence>
<feature type="signal peptide" evidence="1">
    <location>
        <begin position="1"/>
        <end position="32"/>
    </location>
</feature>
<keyword evidence="1" id="KW-0732">Signal</keyword>
<evidence type="ECO:0000313" key="3">
    <source>
        <dbReference type="Proteomes" id="UP000306628"/>
    </source>
</evidence>
<dbReference type="EMBL" id="VCKX01000263">
    <property type="protein sequence ID" value="TMR23042.1"/>
    <property type="molecule type" value="Genomic_DNA"/>
</dbReference>